<dbReference type="PANTHER" id="PTHR12896:SF1">
    <property type="entry name" value="ELONGATOR COMPLEX PROTEIN 4"/>
    <property type="match status" value="1"/>
</dbReference>
<evidence type="ECO:0000256" key="1">
    <source>
        <dbReference type="ARBA" id="ARBA00004123"/>
    </source>
</evidence>
<evidence type="ECO:0000256" key="8">
    <source>
        <dbReference type="ARBA" id="ARBA00023242"/>
    </source>
</evidence>
<feature type="compositionally biased region" description="Pro residues" evidence="9">
    <location>
        <begin position="437"/>
        <end position="452"/>
    </location>
</feature>
<keyword evidence="8" id="KW-0539">Nucleus</keyword>
<dbReference type="PANTHER" id="PTHR12896">
    <property type="entry name" value="PAX6 NEIGHBOR PROTEIN PAXNEB"/>
    <property type="match status" value="1"/>
</dbReference>
<dbReference type="GO" id="GO:0008023">
    <property type="term" value="C:transcription elongation factor complex"/>
    <property type="evidence" value="ECO:0007669"/>
    <property type="project" value="TreeGrafter"/>
</dbReference>
<evidence type="ECO:0000256" key="5">
    <source>
        <dbReference type="ARBA" id="ARBA00020265"/>
    </source>
</evidence>
<dbReference type="InterPro" id="IPR027417">
    <property type="entry name" value="P-loop_NTPase"/>
</dbReference>
<sequence>MNGPRDIGMSAFKRRGSGSPSAAVAEGVRPAPYHTPVPLLSTGIPSLDDILCGGGILSGSVLAFVPCTGMANGSMAQLGAPVLGGDGRALYQDESVSAADAYTDLFLGYATAQGITSHHTTVVIGEAADAFVSNLMGQAEDPTTVDESDTSVTQTADDLQRMKIAWRYDHTRTSTKPSLPAAMNTVFDLSKRIPYSIIRAAKDAHLLHVASLDMDDALTVAWDAIQTAVEQCKAQAASRSYAPVLRIVLRGFGSPAWMEQGSSYDLVRFLLRLRALARSLAMPAESTNDAIPCLVGLSLSPFVYHATDTVPSGMNVAQRLLHLTDGCIGLSSFSATPGLSEIFPDFTGALRVYRTPAIGTLTNPSLRVSILRGMGAGTTASGSANEGGAGGGENNLAFKVKRKRLAIETLHLDIEGGVSERRTKPKEPLGRSEAPSDPSPAPAPAPAPPSEPSTPTISTVPETASQPTASPANLPRLFTGLKDLRQRGLAVAKSSSVARPQDLEF</sequence>
<evidence type="ECO:0000313" key="10">
    <source>
        <dbReference type="EMBL" id="KOS14434.1"/>
    </source>
</evidence>
<keyword evidence="11" id="KW-1185">Reference proteome</keyword>
<comment type="subcellular location">
    <subcellularLocation>
        <location evidence="2">Cytoplasm</location>
    </subcellularLocation>
    <subcellularLocation>
        <location evidence="1">Nucleus</location>
    </subcellularLocation>
</comment>
<evidence type="ECO:0000256" key="9">
    <source>
        <dbReference type="SAM" id="MobiDB-lite"/>
    </source>
</evidence>
<reference evidence="10 11" key="1">
    <citation type="submission" date="2015-07" db="EMBL/GenBank/DDBJ databases">
        <title>Draft Genome Sequence of Malassezia furfur CBS1878 and Malassezia pachydermatis CBS1879.</title>
        <authorList>
            <person name="Triana S."/>
            <person name="Ohm R."/>
            <person name="Gonzalez A."/>
            <person name="DeCock H."/>
            <person name="Restrepo S."/>
            <person name="Celis A."/>
        </authorList>
    </citation>
    <scope>NUCLEOTIDE SEQUENCE [LARGE SCALE GENOMIC DNA]</scope>
    <source>
        <strain evidence="10 11">CBS 1879</strain>
    </source>
</reference>
<organism evidence="10 11">
    <name type="scientific">Malassezia pachydermatis</name>
    <dbReference type="NCBI Taxonomy" id="77020"/>
    <lineage>
        <taxon>Eukaryota</taxon>
        <taxon>Fungi</taxon>
        <taxon>Dikarya</taxon>
        <taxon>Basidiomycota</taxon>
        <taxon>Ustilaginomycotina</taxon>
        <taxon>Malasseziomycetes</taxon>
        <taxon>Malasseziales</taxon>
        <taxon>Malasseziaceae</taxon>
        <taxon>Malassezia</taxon>
    </lineage>
</organism>
<keyword evidence="7" id="KW-0819">tRNA processing</keyword>
<dbReference type="OrthoDB" id="289162at2759"/>
<evidence type="ECO:0000256" key="2">
    <source>
        <dbReference type="ARBA" id="ARBA00004496"/>
    </source>
</evidence>
<dbReference type="GO" id="GO:0002098">
    <property type="term" value="P:tRNA wobble uridine modification"/>
    <property type="evidence" value="ECO:0007669"/>
    <property type="project" value="InterPro"/>
</dbReference>
<gene>
    <name evidence="10" type="ORF">Malapachy_4100</name>
</gene>
<accession>A0A0M8MU79</accession>
<comment type="pathway">
    <text evidence="3">tRNA modification; 5-methoxycarbonylmethyl-2-thiouridine-tRNA biosynthesis.</text>
</comment>
<feature type="compositionally biased region" description="Basic and acidic residues" evidence="9">
    <location>
        <begin position="416"/>
        <end position="430"/>
    </location>
</feature>
<dbReference type="AlphaFoldDB" id="A0A0M8MU79"/>
<dbReference type="UniPathway" id="UPA00988"/>
<dbReference type="InterPro" id="IPR008728">
    <property type="entry name" value="Elongator_complex_protein_4"/>
</dbReference>
<name>A0A0M8MU79_9BASI</name>
<comment type="caution">
    <text evidence="10">The sequence shown here is derived from an EMBL/GenBank/DDBJ whole genome shotgun (WGS) entry which is preliminary data.</text>
</comment>
<dbReference type="Pfam" id="PF05625">
    <property type="entry name" value="PAXNEB"/>
    <property type="match status" value="1"/>
</dbReference>
<evidence type="ECO:0000256" key="7">
    <source>
        <dbReference type="ARBA" id="ARBA00022694"/>
    </source>
</evidence>
<feature type="compositionally biased region" description="Low complexity" evidence="9">
    <location>
        <begin position="453"/>
        <end position="463"/>
    </location>
</feature>
<dbReference type="GO" id="GO:0033588">
    <property type="term" value="C:elongator holoenzyme complex"/>
    <property type="evidence" value="ECO:0007669"/>
    <property type="project" value="InterPro"/>
</dbReference>
<dbReference type="GeneID" id="28730431"/>
<keyword evidence="6" id="KW-0963">Cytoplasm</keyword>
<dbReference type="Proteomes" id="UP000037751">
    <property type="component" value="Unassembled WGS sequence"/>
</dbReference>
<evidence type="ECO:0000256" key="4">
    <source>
        <dbReference type="ARBA" id="ARBA00007573"/>
    </source>
</evidence>
<dbReference type="GO" id="GO:0005737">
    <property type="term" value="C:cytoplasm"/>
    <property type="evidence" value="ECO:0007669"/>
    <property type="project" value="UniProtKB-SubCell"/>
</dbReference>
<comment type="similarity">
    <text evidence="4">Belongs to the ELP4 family.</text>
</comment>
<dbReference type="CDD" id="cd19494">
    <property type="entry name" value="Elp4"/>
    <property type="match status" value="1"/>
</dbReference>
<dbReference type="RefSeq" id="XP_017992066.1">
    <property type="nucleotide sequence ID" value="XM_018138555.1"/>
</dbReference>
<evidence type="ECO:0000313" key="11">
    <source>
        <dbReference type="Proteomes" id="UP000037751"/>
    </source>
</evidence>
<feature type="region of interest" description="Disordered" evidence="9">
    <location>
        <begin position="416"/>
        <end position="479"/>
    </location>
</feature>
<evidence type="ECO:0000256" key="3">
    <source>
        <dbReference type="ARBA" id="ARBA00005043"/>
    </source>
</evidence>
<dbReference type="Gene3D" id="3.40.50.300">
    <property type="entry name" value="P-loop containing nucleotide triphosphate hydrolases"/>
    <property type="match status" value="1"/>
</dbReference>
<evidence type="ECO:0000256" key="6">
    <source>
        <dbReference type="ARBA" id="ARBA00022490"/>
    </source>
</evidence>
<dbReference type="EMBL" id="LGAV01000004">
    <property type="protein sequence ID" value="KOS14434.1"/>
    <property type="molecule type" value="Genomic_DNA"/>
</dbReference>
<dbReference type="STRING" id="77020.A0A0M8MU79"/>
<proteinExistence type="inferred from homology"/>
<protein>
    <recommendedName>
        <fullName evidence="5">Elongator complex protein 4</fullName>
    </recommendedName>
</protein>
<dbReference type="VEuPathDB" id="FungiDB:Malapachy_4100"/>
<feature type="region of interest" description="Disordered" evidence="9">
    <location>
        <begin position="1"/>
        <end position="27"/>
    </location>
</feature>